<gene>
    <name evidence="2" type="ORF">AAFF_G00305660</name>
</gene>
<protein>
    <submittedName>
        <fullName evidence="2">Uncharacterized protein</fullName>
    </submittedName>
</protein>
<accession>A0AAD7WRH2</accession>
<dbReference type="EMBL" id="JAINUG010000044">
    <property type="protein sequence ID" value="KAJ8406335.1"/>
    <property type="molecule type" value="Genomic_DNA"/>
</dbReference>
<proteinExistence type="predicted"/>
<name>A0AAD7WRH2_9TELE</name>
<reference evidence="2" key="1">
    <citation type="journal article" date="2023" name="Science">
        <title>Genome structures resolve the early diversification of teleost fishes.</title>
        <authorList>
            <person name="Parey E."/>
            <person name="Louis A."/>
            <person name="Montfort J."/>
            <person name="Bouchez O."/>
            <person name="Roques C."/>
            <person name="Iampietro C."/>
            <person name="Lluch J."/>
            <person name="Castinel A."/>
            <person name="Donnadieu C."/>
            <person name="Desvignes T."/>
            <person name="Floi Bucao C."/>
            <person name="Jouanno E."/>
            <person name="Wen M."/>
            <person name="Mejri S."/>
            <person name="Dirks R."/>
            <person name="Jansen H."/>
            <person name="Henkel C."/>
            <person name="Chen W.J."/>
            <person name="Zahm M."/>
            <person name="Cabau C."/>
            <person name="Klopp C."/>
            <person name="Thompson A.W."/>
            <person name="Robinson-Rechavi M."/>
            <person name="Braasch I."/>
            <person name="Lecointre G."/>
            <person name="Bobe J."/>
            <person name="Postlethwait J.H."/>
            <person name="Berthelot C."/>
            <person name="Roest Crollius H."/>
            <person name="Guiguen Y."/>
        </authorList>
    </citation>
    <scope>NUCLEOTIDE SEQUENCE</scope>
    <source>
        <strain evidence="2">NC1722</strain>
    </source>
</reference>
<evidence type="ECO:0000313" key="3">
    <source>
        <dbReference type="Proteomes" id="UP001221898"/>
    </source>
</evidence>
<evidence type="ECO:0000313" key="2">
    <source>
        <dbReference type="EMBL" id="KAJ8406335.1"/>
    </source>
</evidence>
<feature type="compositionally biased region" description="Basic and acidic residues" evidence="1">
    <location>
        <begin position="24"/>
        <end position="37"/>
    </location>
</feature>
<sequence>MDYELDGGAKAKNICPAGCSRSGNNEESRDVTRRDPGSSHLPAFLNKAPLPDDDAVSRRPPSSPSSPSNRSWTSKERA</sequence>
<keyword evidence="3" id="KW-1185">Reference proteome</keyword>
<dbReference type="Proteomes" id="UP001221898">
    <property type="component" value="Unassembled WGS sequence"/>
</dbReference>
<organism evidence="2 3">
    <name type="scientific">Aldrovandia affinis</name>
    <dbReference type="NCBI Taxonomy" id="143900"/>
    <lineage>
        <taxon>Eukaryota</taxon>
        <taxon>Metazoa</taxon>
        <taxon>Chordata</taxon>
        <taxon>Craniata</taxon>
        <taxon>Vertebrata</taxon>
        <taxon>Euteleostomi</taxon>
        <taxon>Actinopterygii</taxon>
        <taxon>Neopterygii</taxon>
        <taxon>Teleostei</taxon>
        <taxon>Notacanthiformes</taxon>
        <taxon>Halosauridae</taxon>
        <taxon>Aldrovandia</taxon>
    </lineage>
</organism>
<evidence type="ECO:0000256" key="1">
    <source>
        <dbReference type="SAM" id="MobiDB-lite"/>
    </source>
</evidence>
<comment type="caution">
    <text evidence="2">The sequence shown here is derived from an EMBL/GenBank/DDBJ whole genome shotgun (WGS) entry which is preliminary data.</text>
</comment>
<feature type="region of interest" description="Disordered" evidence="1">
    <location>
        <begin position="1"/>
        <end position="78"/>
    </location>
</feature>
<dbReference type="AlphaFoldDB" id="A0AAD7WRH2"/>